<organism evidence="1 2">
    <name type="scientific">Caerostris extrusa</name>
    <name type="common">Bark spider</name>
    <name type="synonym">Caerostris bankana</name>
    <dbReference type="NCBI Taxonomy" id="172846"/>
    <lineage>
        <taxon>Eukaryota</taxon>
        <taxon>Metazoa</taxon>
        <taxon>Ecdysozoa</taxon>
        <taxon>Arthropoda</taxon>
        <taxon>Chelicerata</taxon>
        <taxon>Arachnida</taxon>
        <taxon>Araneae</taxon>
        <taxon>Araneomorphae</taxon>
        <taxon>Entelegynae</taxon>
        <taxon>Araneoidea</taxon>
        <taxon>Araneidae</taxon>
        <taxon>Caerostris</taxon>
    </lineage>
</organism>
<dbReference type="AlphaFoldDB" id="A0AAV4VF24"/>
<name>A0AAV4VF24_CAEEX</name>
<gene>
    <name evidence="1" type="ORF">CEXT_288451</name>
</gene>
<evidence type="ECO:0000313" key="2">
    <source>
        <dbReference type="Proteomes" id="UP001054945"/>
    </source>
</evidence>
<comment type="caution">
    <text evidence="1">The sequence shown here is derived from an EMBL/GenBank/DDBJ whole genome shotgun (WGS) entry which is preliminary data.</text>
</comment>
<dbReference type="EMBL" id="BPLR01014416">
    <property type="protein sequence ID" value="GIY68653.1"/>
    <property type="molecule type" value="Genomic_DNA"/>
</dbReference>
<sequence length="123" mass="13881">MSPYVLVGRKIPPRCTRRYRARSAAKAGVKLIGRGALMGMEIASWNRQSCLMANWLTVSQALVGSESRTSHWRGSYNKRNCGRVLIGVEEVWGYKASEELLSLRLRWYHCSGRSGKQLSHIQG</sequence>
<dbReference type="Proteomes" id="UP001054945">
    <property type="component" value="Unassembled WGS sequence"/>
</dbReference>
<protein>
    <submittedName>
        <fullName evidence="1">Uncharacterized protein</fullName>
    </submittedName>
</protein>
<keyword evidence="2" id="KW-1185">Reference proteome</keyword>
<proteinExistence type="predicted"/>
<reference evidence="1 2" key="1">
    <citation type="submission" date="2021-06" db="EMBL/GenBank/DDBJ databases">
        <title>Caerostris extrusa draft genome.</title>
        <authorList>
            <person name="Kono N."/>
            <person name="Arakawa K."/>
        </authorList>
    </citation>
    <scope>NUCLEOTIDE SEQUENCE [LARGE SCALE GENOMIC DNA]</scope>
</reference>
<evidence type="ECO:0000313" key="1">
    <source>
        <dbReference type="EMBL" id="GIY68653.1"/>
    </source>
</evidence>
<accession>A0AAV4VF24</accession>